<proteinExistence type="predicted"/>
<reference evidence="1 2" key="1">
    <citation type="submission" date="2020-06" db="EMBL/GenBank/DDBJ databases">
        <authorList>
            <person name="Criscuolo A."/>
        </authorList>
    </citation>
    <scope>NUCLEOTIDE SEQUENCE [LARGE SCALE GENOMIC DNA]</scope>
    <source>
        <strain evidence="2">CIP 110025</strain>
    </source>
</reference>
<evidence type="ECO:0000313" key="2">
    <source>
        <dbReference type="Proteomes" id="UP000556700"/>
    </source>
</evidence>
<comment type="caution">
    <text evidence="1">The sequence shown here is derived from an EMBL/GenBank/DDBJ whole genome shotgun (WGS) entry which is preliminary data.</text>
</comment>
<protein>
    <submittedName>
        <fullName evidence="1">Uncharacterized protein</fullName>
    </submittedName>
</protein>
<evidence type="ECO:0000313" key="1">
    <source>
        <dbReference type="EMBL" id="CAD0009987.1"/>
    </source>
</evidence>
<gene>
    <name evidence="1" type="ORF">FLACHUCJ7_04627</name>
</gene>
<dbReference type="Proteomes" id="UP000556700">
    <property type="component" value="Unassembled WGS sequence"/>
</dbReference>
<sequence>MGVMKSHIYKLAEININHTPMKNTFTILFILSFSLSFSQKYLDANIIKMNNDTINATIEISTNMFNKKLINESSFYRMLILVDKNGEKKEKIKAADVKELKFTDFDQKQQLYVNNGKALKKVVYNGAKIKWYWDISQNLYDGSIQHSEYLVDDKGIKYKMGLFKGKKSTLLEITKSKPELVAEIENTVLSNENMIHILEKYENLQ</sequence>
<accession>A0A6V6ZDW1</accession>
<dbReference type="AlphaFoldDB" id="A0A6V6ZDW1"/>
<keyword evidence="2" id="KW-1185">Reference proteome</keyword>
<dbReference type="EMBL" id="CAIJDO010000362">
    <property type="protein sequence ID" value="CAD0009987.1"/>
    <property type="molecule type" value="Genomic_DNA"/>
</dbReference>
<organism evidence="1 2">
    <name type="scientific">Flavobacterium chungangense</name>
    <dbReference type="NCBI Taxonomy" id="554283"/>
    <lineage>
        <taxon>Bacteria</taxon>
        <taxon>Pseudomonadati</taxon>
        <taxon>Bacteroidota</taxon>
        <taxon>Flavobacteriia</taxon>
        <taxon>Flavobacteriales</taxon>
        <taxon>Flavobacteriaceae</taxon>
        <taxon>Flavobacterium</taxon>
    </lineage>
</organism>
<name>A0A6V6ZDW1_9FLAO</name>